<dbReference type="RefSeq" id="WP_110017654.1">
    <property type="nucleotide sequence ID" value="NZ_QGTJ01000003.1"/>
</dbReference>
<keyword evidence="7" id="KW-1185">Reference proteome</keyword>
<evidence type="ECO:0000313" key="7">
    <source>
        <dbReference type="Proteomes" id="UP000246569"/>
    </source>
</evidence>
<dbReference type="InterPro" id="IPR058163">
    <property type="entry name" value="LysR-type_TF_proteobact-type"/>
</dbReference>
<keyword evidence="2" id="KW-0805">Transcription regulation</keyword>
<feature type="domain" description="HTH lysR-type" evidence="5">
    <location>
        <begin position="6"/>
        <end position="63"/>
    </location>
</feature>
<dbReference type="InterPro" id="IPR005119">
    <property type="entry name" value="LysR_subst-bd"/>
</dbReference>
<evidence type="ECO:0000313" key="6">
    <source>
        <dbReference type="EMBL" id="PWV63140.1"/>
    </source>
</evidence>
<dbReference type="Pfam" id="PF03466">
    <property type="entry name" value="LysR_substrate"/>
    <property type="match status" value="1"/>
</dbReference>
<evidence type="ECO:0000259" key="5">
    <source>
        <dbReference type="PROSITE" id="PS50931"/>
    </source>
</evidence>
<dbReference type="SUPFAM" id="SSF46785">
    <property type="entry name" value="Winged helix' DNA-binding domain"/>
    <property type="match status" value="1"/>
</dbReference>
<dbReference type="PRINTS" id="PR00039">
    <property type="entry name" value="HTHLYSR"/>
</dbReference>
<dbReference type="Gene3D" id="1.10.10.10">
    <property type="entry name" value="Winged helix-like DNA-binding domain superfamily/Winged helix DNA-binding domain"/>
    <property type="match status" value="1"/>
</dbReference>
<name>A0A317MWM0_9GAMM</name>
<dbReference type="PANTHER" id="PTHR30537:SF26">
    <property type="entry name" value="GLYCINE CLEAVAGE SYSTEM TRANSCRIPTIONAL ACTIVATOR"/>
    <property type="match status" value="1"/>
</dbReference>
<dbReference type="InterPro" id="IPR036388">
    <property type="entry name" value="WH-like_DNA-bd_sf"/>
</dbReference>
<organism evidence="6 7">
    <name type="scientific">Plasticicumulans acidivorans</name>
    <dbReference type="NCBI Taxonomy" id="886464"/>
    <lineage>
        <taxon>Bacteria</taxon>
        <taxon>Pseudomonadati</taxon>
        <taxon>Pseudomonadota</taxon>
        <taxon>Gammaproteobacteria</taxon>
        <taxon>Candidatus Competibacteraceae</taxon>
        <taxon>Plasticicumulans</taxon>
    </lineage>
</organism>
<dbReference type="PANTHER" id="PTHR30537">
    <property type="entry name" value="HTH-TYPE TRANSCRIPTIONAL REGULATOR"/>
    <property type="match status" value="1"/>
</dbReference>
<comment type="similarity">
    <text evidence="1">Belongs to the LysR transcriptional regulatory family.</text>
</comment>
<protein>
    <submittedName>
        <fullName evidence="6">LysR family transcriptional regulator</fullName>
    </submittedName>
</protein>
<dbReference type="AlphaFoldDB" id="A0A317MWM0"/>
<comment type="caution">
    <text evidence="6">The sequence shown here is derived from an EMBL/GenBank/DDBJ whole genome shotgun (WGS) entry which is preliminary data.</text>
</comment>
<gene>
    <name evidence="6" type="ORF">C7443_10364</name>
</gene>
<dbReference type="InterPro" id="IPR036390">
    <property type="entry name" value="WH_DNA-bd_sf"/>
</dbReference>
<keyword evidence="4" id="KW-0804">Transcription</keyword>
<sequence>MRRQLPPLNAVRAFEAAARHQSFALAAEELSVTPAAISQQVRLLEARLDIALFQRLNNGLRLTEAGRAYLPALSAALDELARASARVQASGLRGTVTVSALGSFAVHWLAPRVAEFSALYPELDLYLHTDSRVIDFAREDVDLAIRYGDGHYDGLEVRLLMGEDVFPVCSPTLLNGPQRLESAADLRHFTLLHDRDAEPYQAWISWPAWFAREGISGVDTSRGPRFSSSGVLIAAAVAGQGVALGRSALVGHRLDSGQLVRPLPQLRRADWSYWLVAPPAHFERPKVRAFVDWLLQLGGQSRR</sequence>
<keyword evidence="3" id="KW-0238">DNA-binding</keyword>
<proteinExistence type="inferred from homology"/>
<dbReference type="NCBIfam" id="NF008352">
    <property type="entry name" value="PRK11139.1"/>
    <property type="match status" value="1"/>
</dbReference>
<dbReference type="GO" id="GO:0003700">
    <property type="term" value="F:DNA-binding transcription factor activity"/>
    <property type="evidence" value="ECO:0007669"/>
    <property type="project" value="InterPro"/>
</dbReference>
<dbReference type="OrthoDB" id="6787458at2"/>
<evidence type="ECO:0000256" key="3">
    <source>
        <dbReference type="ARBA" id="ARBA00023125"/>
    </source>
</evidence>
<dbReference type="PROSITE" id="PS50931">
    <property type="entry name" value="HTH_LYSR"/>
    <property type="match status" value="1"/>
</dbReference>
<evidence type="ECO:0000256" key="4">
    <source>
        <dbReference type="ARBA" id="ARBA00023163"/>
    </source>
</evidence>
<dbReference type="Gene3D" id="3.40.190.10">
    <property type="entry name" value="Periplasmic binding protein-like II"/>
    <property type="match status" value="2"/>
</dbReference>
<dbReference type="FunFam" id="1.10.10.10:FF:000038">
    <property type="entry name" value="Glycine cleavage system transcriptional activator"/>
    <property type="match status" value="1"/>
</dbReference>
<dbReference type="GO" id="GO:0006351">
    <property type="term" value="P:DNA-templated transcription"/>
    <property type="evidence" value="ECO:0007669"/>
    <property type="project" value="TreeGrafter"/>
</dbReference>
<dbReference type="CDD" id="cd08432">
    <property type="entry name" value="PBP2_GcdR_TrpI_HvrB_AmpR_like"/>
    <property type="match status" value="1"/>
</dbReference>
<dbReference type="Pfam" id="PF00126">
    <property type="entry name" value="HTH_1"/>
    <property type="match status" value="1"/>
</dbReference>
<dbReference type="GO" id="GO:0043565">
    <property type="term" value="F:sequence-specific DNA binding"/>
    <property type="evidence" value="ECO:0007669"/>
    <property type="project" value="TreeGrafter"/>
</dbReference>
<evidence type="ECO:0000256" key="2">
    <source>
        <dbReference type="ARBA" id="ARBA00023015"/>
    </source>
</evidence>
<dbReference type="SUPFAM" id="SSF53850">
    <property type="entry name" value="Periplasmic binding protein-like II"/>
    <property type="match status" value="1"/>
</dbReference>
<reference evidence="6 7" key="1">
    <citation type="submission" date="2018-05" db="EMBL/GenBank/DDBJ databases">
        <title>Genomic Encyclopedia of Type Strains, Phase IV (KMG-IV): sequencing the most valuable type-strain genomes for metagenomic binning, comparative biology and taxonomic classification.</title>
        <authorList>
            <person name="Goeker M."/>
        </authorList>
    </citation>
    <scope>NUCLEOTIDE SEQUENCE [LARGE SCALE GENOMIC DNA]</scope>
    <source>
        <strain evidence="6 7">DSM 23606</strain>
    </source>
</reference>
<accession>A0A317MWM0</accession>
<dbReference type="Proteomes" id="UP000246569">
    <property type="component" value="Unassembled WGS sequence"/>
</dbReference>
<dbReference type="EMBL" id="QGTJ01000003">
    <property type="protein sequence ID" value="PWV63140.1"/>
    <property type="molecule type" value="Genomic_DNA"/>
</dbReference>
<evidence type="ECO:0000256" key="1">
    <source>
        <dbReference type="ARBA" id="ARBA00009437"/>
    </source>
</evidence>
<dbReference type="InterPro" id="IPR000847">
    <property type="entry name" value="LysR_HTH_N"/>
</dbReference>